<dbReference type="Proteomes" id="UP000663891">
    <property type="component" value="Unassembled WGS sequence"/>
</dbReference>
<feature type="transmembrane region" description="Helical" evidence="1">
    <location>
        <begin position="77"/>
        <end position="95"/>
    </location>
</feature>
<dbReference type="EMBL" id="CAJNON010001559">
    <property type="protein sequence ID" value="CAF1471381.1"/>
    <property type="molecule type" value="Genomic_DNA"/>
</dbReference>
<dbReference type="Proteomes" id="UP000663881">
    <property type="component" value="Unassembled WGS sequence"/>
</dbReference>
<name>A0A819FET7_9BILA</name>
<proteinExistence type="predicted"/>
<gene>
    <name evidence="3" type="ORF">OKA104_LOCUS22253</name>
    <name evidence="2" type="ORF">VCS650_LOCUS40635</name>
</gene>
<dbReference type="OrthoDB" id="10400364at2759"/>
<keyword evidence="1" id="KW-0472">Membrane</keyword>
<evidence type="ECO:0000313" key="3">
    <source>
        <dbReference type="EMBL" id="CAF3864925.1"/>
    </source>
</evidence>
<organism evidence="3 4">
    <name type="scientific">Adineta steineri</name>
    <dbReference type="NCBI Taxonomy" id="433720"/>
    <lineage>
        <taxon>Eukaryota</taxon>
        <taxon>Metazoa</taxon>
        <taxon>Spiralia</taxon>
        <taxon>Gnathifera</taxon>
        <taxon>Rotifera</taxon>
        <taxon>Eurotatoria</taxon>
        <taxon>Bdelloidea</taxon>
        <taxon>Adinetida</taxon>
        <taxon>Adinetidae</taxon>
        <taxon>Adineta</taxon>
    </lineage>
</organism>
<evidence type="ECO:0000313" key="2">
    <source>
        <dbReference type="EMBL" id="CAF1471381.1"/>
    </source>
</evidence>
<reference evidence="3" key="1">
    <citation type="submission" date="2021-02" db="EMBL/GenBank/DDBJ databases">
        <authorList>
            <person name="Nowell W R."/>
        </authorList>
    </citation>
    <scope>NUCLEOTIDE SEQUENCE</scope>
</reference>
<accession>A0A819FET7</accession>
<protein>
    <submittedName>
        <fullName evidence="3">Uncharacterized protein</fullName>
    </submittedName>
</protein>
<sequence length="167" mass="19133">MVGVVKSRPYQRQLLRKKSQIADSTTRVYLPFAEYLASFDPQSMSSSVLTTSTNNTTSSLLNSTTLYNTQKSYIWKYILYFTFFCILLIVLRILIRHLSACYRTFRVEKYHKKLQDDSTPLEYLTAPTDTGIHKNNNNSENDNSYVALASNQISLAGSVITLFPDYI</sequence>
<dbReference type="EMBL" id="CAJOAY010001608">
    <property type="protein sequence ID" value="CAF3864925.1"/>
    <property type="molecule type" value="Genomic_DNA"/>
</dbReference>
<evidence type="ECO:0000256" key="1">
    <source>
        <dbReference type="SAM" id="Phobius"/>
    </source>
</evidence>
<dbReference type="AlphaFoldDB" id="A0A819FET7"/>
<comment type="caution">
    <text evidence="3">The sequence shown here is derived from an EMBL/GenBank/DDBJ whole genome shotgun (WGS) entry which is preliminary data.</text>
</comment>
<evidence type="ECO:0000313" key="4">
    <source>
        <dbReference type="Proteomes" id="UP000663881"/>
    </source>
</evidence>
<keyword evidence="1" id="KW-0812">Transmembrane</keyword>
<keyword evidence="1" id="KW-1133">Transmembrane helix</keyword>